<accession>A0A1R1RYR7</accession>
<protein>
    <submittedName>
        <fullName evidence="1">Uncharacterized protein</fullName>
    </submittedName>
</protein>
<reference evidence="1 2" key="1">
    <citation type="submission" date="2017-01" db="EMBL/GenBank/DDBJ databases">
        <title>Bacillus phylogenomics.</title>
        <authorList>
            <person name="Dunlap C."/>
        </authorList>
    </citation>
    <scope>NUCLEOTIDE SEQUENCE [LARGE SCALE GENOMIC DNA]</scope>
    <source>
        <strain evidence="1 2">NRRL B-41282</strain>
    </source>
</reference>
<organism evidence="1 2">
    <name type="scientific">Bacillus swezeyi</name>
    <dbReference type="NCBI Taxonomy" id="1925020"/>
    <lineage>
        <taxon>Bacteria</taxon>
        <taxon>Bacillati</taxon>
        <taxon>Bacillota</taxon>
        <taxon>Bacilli</taxon>
        <taxon>Bacillales</taxon>
        <taxon>Bacillaceae</taxon>
        <taxon>Bacillus</taxon>
    </lineage>
</organism>
<sequence>MRQHCILAGHNKGRMYADDLEHSNCAFVWAEQEIFYLIGDPQRHFAAWKQVVEEDLKMFFPKPFLHLKLSFTANYRSQCHPLMQK</sequence>
<dbReference type="EMBL" id="MTJL01000042">
    <property type="protein sequence ID" value="OMI00195.1"/>
    <property type="molecule type" value="Genomic_DNA"/>
</dbReference>
<dbReference type="AlphaFoldDB" id="A0A1R1RYR7"/>
<proteinExistence type="predicted"/>
<accession>A0A1R1QBG2</accession>
<name>A0A1R1RYR7_9BACI</name>
<gene>
    <name evidence="1" type="ORF">BW143_18870</name>
</gene>
<evidence type="ECO:0000313" key="2">
    <source>
        <dbReference type="Proteomes" id="UP000187367"/>
    </source>
</evidence>
<comment type="caution">
    <text evidence="1">The sequence shown here is derived from an EMBL/GenBank/DDBJ whole genome shotgun (WGS) entry which is preliminary data.</text>
</comment>
<dbReference type="RefSeq" id="WP_076760972.1">
    <property type="nucleotide sequence ID" value="NZ_JARMMK010000007.1"/>
</dbReference>
<keyword evidence="2" id="KW-1185">Reference proteome</keyword>
<dbReference type="OrthoDB" id="7054616at2"/>
<evidence type="ECO:0000313" key="1">
    <source>
        <dbReference type="EMBL" id="OMI00195.1"/>
    </source>
</evidence>
<dbReference type="Proteomes" id="UP000187367">
    <property type="component" value="Unassembled WGS sequence"/>
</dbReference>